<accession>A0A6N7V3K4</accession>
<dbReference type="InterPro" id="IPR000160">
    <property type="entry name" value="GGDEF_dom"/>
</dbReference>
<feature type="transmembrane region" description="Helical" evidence="1">
    <location>
        <begin position="192"/>
        <end position="210"/>
    </location>
</feature>
<dbReference type="PANTHER" id="PTHR45138:SF9">
    <property type="entry name" value="DIGUANYLATE CYCLASE DGCM-RELATED"/>
    <property type="match status" value="1"/>
</dbReference>
<feature type="transmembrane region" description="Helical" evidence="1">
    <location>
        <begin position="6"/>
        <end position="22"/>
    </location>
</feature>
<dbReference type="Proteomes" id="UP000434241">
    <property type="component" value="Unassembled WGS sequence"/>
</dbReference>
<keyword evidence="1" id="KW-1133">Transmembrane helix</keyword>
<evidence type="ECO:0000256" key="1">
    <source>
        <dbReference type="SAM" id="Phobius"/>
    </source>
</evidence>
<dbReference type="Gene3D" id="3.30.70.270">
    <property type="match status" value="1"/>
</dbReference>
<evidence type="ECO:0000259" key="2">
    <source>
        <dbReference type="PROSITE" id="PS50887"/>
    </source>
</evidence>
<feature type="domain" description="GGDEF" evidence="2">
    <location>
        <begin position="242"/>
        <end position="362"/>
    </location>
</feature>
<dbReference type="PANTHER" id="PTHR45138">
    <property type="entry name" value="REGULATORY COMPONENTS OF SENSORY TRANSDUCTION SYSTEM"/>
    <property type="match status" value="1"/>
</dbReference>
<reference evidence="3 4" key="1">
    <citation type="submission" date="2019-08" db="EMBL/GenBank/DDBJ databases">
        <title>In-depth cultivation of the pig gut microbiome towards novel bacterial diversity and tailored functional studies.</title>
        <authorList>
            <person name="Wylensek D."/>
            <person name="Hitch T.C.A."/>
            <person name="Clavel T."/>
        </authorList>
    </citation>
    <scope>NUCLEOTIDE SEQUENCE [LARGE SCALE GENOMIC DNA]</scope>
    <source>
        <strain evidence="3 4">LKV-472-APC-3</strain>
    </source>
</reference>
<dbReference type="GeneID" id="93159285"/>
<dbReference type="GO" id="GO:0052621">
    <property type="term" value="F:diguanylate cyclase activity"/>
    <property type="evidence" value="ECO:0007669"/>
    <property type="project" value="TreeGrafter"/>
</dbReference>
<dbReference type="CDD" id="cd01949">
    <property type="entry name" value="GGDEF"/>
    <property type="match status" value="1"/>
</dbReference>
<dbReference type="GO" id="GO:0005886">
    <property type="term" value="C:plasma membrane"/>
    <property type="evidence" value="ECO:0007669"/>
    <property type="project" value="TreeGrafter"/>
</dbReference>
<dbReference type="RefSeq" id="WP_154556436.1">
    <property type="nucleotide sequence ID" value="NZ_VUMR01000049.1"/>
</dbReference>
<protein>
    <submittedName>
        <fullName evidence="3">GGDEF domain-containing protein</fullName>
    </submittedName>
</protein>
<dbReference type="AlphaFoldDB" id="A0A6N7V3K4"/>
<comment type="caution">
    <text evidence="3">The sequence shown here is derived from an EMBL/GenBank/DDBJ whole genome shotgun (WGS) entry which is preliminary data.</text>
</comment>
<sequence>MNEILFAEIYYICVAIMLILGFKTYHSMMKNSQKVSFLAVVLVHILYFQTDLVRMTTNGQDLFLNEMCFLFFSLCTLSWFNYIQTMLEVHYVKKSQTLFAMIPVFASVVLLLVNTLNGCLFQIDSYGNFQEGPLYILYVFINDLYFMVGAYQAYVYSCKAKNYQQKKSNQILGIYMGSLLLIGTMQDFFRDIPVFCVGTSLSILIVYISLEEQMISIDPLTQLNNRNRMEQHLFECVRSQDLNMYLLVLDVNRFKKINDEYGHTQGDLALKAIANCLKESCIEKSDFIARYGGDEFVIVYKGNDVEGLCQRIHAYIRKLSFPFDLDVSIGCAPYHKDIHKWNDWFIEADKQLYYEKKKLKDR</sequence>
<dbReference type="PROSITE" id="PS50887">
    <property type="entry name" value="GGDEF"/>
    <property type="match status" value="1"/>
</dbReference>
<keyword evidence="1" id="KW-0812">Transmembrane</keyword>
<evidence type="ECO:0000313" key="4">
    <source>
        <dbReference type="Proteomes" id="UP000434241"/>
    </source>
</evidence>
<organism evidence="3 4">
    <name type="scientific">Holdemanella porci</name>
    <dbReference type="NCBI Taxonomy" id="2652276"/>
    <lineage>
        <taxon>Bacteria</taxon>
        <taxon>Bacillati</taxon>
        <taxon>Bacillota</taxon>
        <taxon>Erysipelotrichia</taxon>
        <taxon>Erysipelotrichales</taxon>
        <taxon>Erysipelotrichaceae</taxon>
        <taxon>Holdemanella</taxon>
    </lineage>
</organism>
<feature type="transmembrane region" description="Helical" evidence="1">
    <location>
        <begin position="104"/>
        <end position="123"/>
    </location>
</feature>
<dbReference type="Pfam" id="PF00990">
    <property type="entry name" value="GGDEF"/>
    <property type="match status" value="1"/>
</dbReference>
<name>A0A6N7V3K4_9FIRM</name>
<dbReference type="InterPro" id="IPR043128">
    <property type="entry name" value="Rev_trsase/Diguanyl_cyclase"/>
</dbReference>
<feature type="transmembrane region" description="Helical" evidence="1">
    <location>
        <begin position="62"/>
        <end position="83"/>
    </location>
</feature>
<dbReference type="SMART" id="SM00267">
    <property type="entry name" value="GGDEF"/>
    <property type="match status" value="1"/>
</dbReference>
<dbReference type="GO" id="GO:1902201">
    <property type="term" value="P:negative regulation of bacterial-type flagellum-dependent cell motility"/>
    <property type="evidence" value="ECO:0007669"/>
    <property type="project" value="TreeGrafter"/>
</dbReference>
<feature type="transmembrane region" description="Helical" evidence="1">
    <location>
        <begin position="135"/>
        <end position="156"/>
    </location>
</feature>
<gene>
    <name evidence="3" type="ORF">FYJ55_08280</name>
</gene>
<keyword evidence="1" id="KW-0472">Membrane</keyword>
<dbReference type="InterPro" id="IPR029787">
    <property type="entry name" value="Nucleotide_cyclase"/>
</dbReference>
<dbReference type="SUPFAM" id="SSF55073">
    <property type="entry name" value="Nucleotide cyclase"/>
    <property type="match status" value="1"/>
</dbReference>
<proteinExistence type="predicted"/>
<evidence type="ECO:0000313" key="3">
    <source>
        <dbReference type="EMBL" id="MSS56873.1"/>
    </source>
</evidence>
<dbReference type="GO" id="GO:0043709">
    <property type="term" value="P:cell adhesion involved in single-species biofilm formation"/>
    <property type="evidence" value="ECO:0007669"/>
    <property type="project" value="TreeGrafter"/>
</dbReference>
<keyword evidence="4" id="KW-1185">Reference proteome</keyword>
<dbReference type="InterPro" id="IPR050469">
    <property type="entry name" value="Diguanylate_Cyclase"/>
</dbReference>
<dbReference type="EMBL" id="VUMR01000049">
    <property type="protein sequence ID" value="MSS56873.1"/>
    <property type="molecule type" value="Genomic_DNA"/>
</dbReference>
<dbReference type="NCBIfam" id="TIGR00254">
    <property type="entry name" value="GGDEF"/>
    <property type="match status" value="1"/>
</dbReference>